<feature type="transmembrane region" description="Helical" evidence="1">
    <location>
        <begin position="24"/>
        <end position="46"/>
    </location>
</feature>
<dbReference type="SUPFAM" id="SSF141868">
    <property type="entry name" value="EAL domain-like"/>
    <property type="match status" value="1"/>
</dbReference>
<evidence type="ECO:0000259" key="3">
    <source>
        <dbReference type="PROSITE" id="PS50887"/>
    </source>
</evidence>
<proteinExistence type="predicted"/>
<dbReference type="InterPro" id="IPR000160">
    <property type="entry name" value="GGDEF_dom"/>
</dbReference>
<evidence type="ECO:0000313" key="4">
    <source>
        <dbReference type="EMBL" id="ROQ30706.1"/>
    </source>
</evidence>
<dbReference type="RefSeq" id="WP_123420486.1">
    <property type="nucleotide sequence ID" value="NZ_RJUL01000001.1"/>
</dbReference>
<evidence type="ECO:0000313" key="5">
    <source>
        <dbReference type="Proteomes" id="UP000268033"/>
    </source>
</evidence>
<dbReference type="CDD" id="cd01948">
    <property type="entry name" value="EAL"/>
    <property type="match status" value="1"/>
</dbReference>
<dbReference type="InterPro" id="IPR029787">
    <property type="entry name" value="Nucleotide_cyclase"/>
</dbReference>
<keyword evidence="5" id="KW-1185">Reference proteome</keyword>
<dbReference type="Pfam" id="PF00990">
    <property type="entry name" value="GGDEF"/>
    <property type="match status" value="1"/>
</dbReference>
<organism evidence="4 5">
    <name type="scientific">Gallaecimonas pentaromativorans</name>
    <dbReference type="NCBI Taxonomy" id="584787"/>
    <lineage>
        <taxon>Bacteria</taxon>
        <taxon>Pseudomonadati</taxon>
        <taxon>Pseudomonadota</taxon>
        <taxon>Gammaproteobacteria</taxon>
        <taxon>Enterobacterales</taxon>
        <taxon>Gallaecimonadaceae</taxon>
        <taxon>Gallaecimonas</taxon>
    </lineage>
</organism>
<dbReference type="PROSITE" id="PS50883">
    <property type="entry name" value="EAL"/>
    <property type="match status" value="1"/>
</dbReference>
<dbReference type="CDD" id="cd01949">
    <property type="entry name" value="GGDEF"/>
    <property type="match status" value="1"/>
</dbReference>
<keyword evidence="1" id="KW-0472">Membrane</keyword>
<evidence type="ECO:0000259" key="2">
    <source>
        <dbReference type="PROSITE" id="PS50883"/>
    </source>
</evidence>
<sequence length="794" mass="89464">MSTVPSVRPVPAPVASIRRPFLGLYLKLLLVMVPVTVLLFLGLWLWQRSAEQAYLDADRQQVEGTLATQLSARLAARRQEAALLLEGWVERSGNDPVVLAAILAQQWPALQRSRNWQGLVLRQHQEVLVALGDSALWPQGQDGSHLVCRQRCMQLLTLSVDKDTRLGLLLPLAPLLEGLHQELGLELLLLRPGGGDRVWGMGIAESATTPGFAPMLSALGQERPTDDQRQLGQWLLWWQPLAHMPVGGLLVAKDVRALQAGYRQQRALLLWFGIPLVLVVCVLLAWWVWQLVQRLALHRQQLGWLAEEPQKVQPPQANWFRDELDQLGEDTFKLSGHLQHINSQLQSQVELLEYRLRFDELTGLANRHYLEEKIALLLEYAEGETLAVVFVDIQQFKAINDSLGYDKGDLLLKEVANRLKEVAGACHGLGRFSGDKFVVLMRYREKERLQLLLQQLHWHLEPPVIKAGMHCQIAAVLGVALAKDEVLSAPELLRRADLALHHAKEKGLSQSFFNDAMQNRLQSRLELERDLDQALKLQQFELYLQPKYWLADGTAAGFEALIRWHHPLRGLVMPQAFIPQLENTDRIIELGYWVIEEALSMLSRARARDGKECRLAVNLACRQFLDASLPTFVEAALKRHSINPAMLELEVTESSLVDHFQHALTSLHSLKRLGVDIAIDDFGTGYSSLSYLHKLPFDVVKVDKSFTQELGKDGATEHIVKSLITLVHELGGKVVAEGIETDQQLQWLQLMGCDMGQGLLLGPPMSEEELIRRQDGSLLEWPRIRHKKSPGTPG</sequence>
<dbReference type="NCBIfam" id="TIGR00254">
    <property type="entry name" value="GGDEF"/>
    <property type="match status" value="1"/>
</dbReference>
<keyword evidence="1" id="KW-0812">Transmembrane</keyword>
<dbReference type="Proteomes" id="UP000268033">
    <property type="component" value="Unassembled WGS sequence"/>
</dbReference>
<dbReference type="PROSITE" id="PS50887">
    <property type="entry name" value="GGDEF"/>
    <property type="match status" value="1"/>
</dbReference>
<dbReference type="PANTHER" id="PTHR44757">
    <property type="entry name" value="DIGUANYLATE CYCLASE DGCP"/>
    <property type="match status" value="1"/>
</dbReference>
<dbReference type="InterPro" id="IPR035919">
    <property type="entry name" value="EAL_sf"/>
</dbReference>
<gene>
    <name evidence="4" type="ORF">EDC28_101395</name>
</gene>
<dbReference type="AlphaFoldDB" id="A0A3N1Q1J0"/>
<evidence type="ECO:0000256" key="1">
    <source>
        <dbReference type="SAM" id="Phobius"/>
    </source>
</evidence>
<dbReference type="Gene3D" id="3.20.20.450">
    <property type="entry name" value="EAL domain"/>
    <property type="match status" value="1"/>
</dbReference>
<protein>
    <submittedName>
        <fullName evidence="4">Diguanylate cyclase (GGDEF)-like protein</fullName>
    </submittedName>
</protein>
<dbReference type="InterPro" id="IPR052155">
    <property type="entry name" value="Biofilm_reg_signaling"/>
</dbReference>
<dbReference type="SUPFAM" id="SSF55073">
    <property type="entry name" value="Nucleotide cyclase"/>
    <property type="match status" value="1"/>
</dbReference>
<comment type="caution">
    <text evidence="4">The sequence shown here is derived from an EMBL/GenBank/DDBJ whole genome shotgun (WGS) entry which is preliminary data.</text>
</comment>
<dbReference type="InterPro" id="IPR001633">
    <property type="entry name" value="EAL_dom"/>
</dbReference>
<feature type="domain" description="GGDEF" evidence="3">
    <location>
        <begin position="384"/>
        <end position="516"/>
    </location>
</feature>
<dbReference type="Pfam" id="PF00563">
    <property type="entry name" value="EAL"/>
    <property type="match status" value="1"/>
</dbReference>
<reference evidence="4 5" key="1">
    <citation type="submission" date="2018-11" db="EMBL/GenBank/DDBJ databases">
        <title>Genomic Encyclopedia of Type Strains, Phase IV (KMG-IV): sequencing the most valuable type-strain genomes for metagenomic binning, comparative biology and taxonomic classification.</title>
        <authorList>
            <person name="Goeker M."/>
        </authorList>
    </citation>
    <scope>NUCLEOTIDE SEQUENCE [LARGE SCALE GENOMIC DNA]</scope>
    <source>
        <strain evidence="4 5">DSM 21945</strain>
    </source>
</reference>
<feature type="transmembrane region" description="Helical" evidence="1">
    <location>
        <begin position="268"/>
        <end position="289"/>
    </location>
</feature>
<dbReference type="PANTHER" id="PTHR44757:SF2">
    <property type="entry name" value="BIOFILM ARCHITECTURE MAINTENANCE PROTEIN MBAA"/>
    <property type="match status" value="1"/>
</dbReference>
<name>A0A3N1Q1J0_9GAMM</name>
<dbReference type="SMART" id="SM00267">
    <property type="entry name" value="GGDEF"/>
    <property type="match status" value="1"/>
</dbReference>
<dbReference type="Gene3D" id="3.30.70.270">
    <property type="match status" value="1"/>
</dbReference>
<dbReference type="InterPro" id="IPR043128">
    <property type="entry name" value="Rev_trsase/Diguanyl_cyclase"/>
</dbReference>
<dbReference type="SMART" id="SM00052">
    <property type="entry name" value="EAL"/>
    <property type="match status" value="1"/>
</dbReference>
<feature type="domain" description="EAL" evidence="2">
    <location>
        <begin position="524"/>
        <end position="778"/>
    </location>
</feature>
<dbReference type="STRING" id="584787.GCA_001247655_03707"/>
<keyword evidence="1" id="KW-1133">Transmembrane helix</keyword>
<accession>A0A3N1Q1J0</accession>
<dbReference type="EMBL" id="RJUL01000001">
    <property type="protein sequence ID" value="ROQ30706.1"/>
    <property type="molecule type" value="Genomic_DNA"/>
</dbReference>